<dbReference type="Pfam" id="PF20469">
    <property type="entry name" value="OLD-like_TOPRIM"/>
    <property type="match status" value="1"/>
</dbReference>
<organism evidence="4 5">
    <name type="scientific">Demequina capsici</name>
    <dbReference type="NCBI Taxonomy" id="3075620"/>
    <lineage>
        <taxon>Bacteria</taxon>
        <taxon>Bacillati</taxon>
        <taxon>Actinomycetota</taxon>
        <taxon>Actinomycetes</taxon>
        <taxon>Micrococcales</taxon>
        <taxon>Demequinaceae</taxon>
        <taxon>Demequina</taxon>
    </lineage>
</organism>
<accession>A0AA96F3M6</accession>
<feature type="region of interest" description="Disordered" evidence="1">
    <location>
        <begin position="608"/>
        <end position="630"/>
    </location>
</feature>
<evidence type="ECO:0000313" key="4">
    <source>
        <dbReference type="EMBL" id="WNM23302.1"/>
    </source>
</evidence>
<proteinExistence type="predicted"/>
<dbReference type="InterPro" id="IPR034139">
    <property type="entry name" value="TOPRIM_OLD"/>
</dbReference>
<dbReference type="PANTHER" id="PTHR43581">
    <property type="entry name" value="ATP/GTP PHOSPHATASE"/>
    <property type="match status" value="1"/>
</dbReference>
<evidence type="ECO:0000313" key="5">
    <source>
        <dbReference type="Proteomes" id="UP001304125"/>
    </source>
</evidence>
<sequence>MKSAPCVPTTPWRQVWFGERSTDNVNDVQPPTNESAARVPERATARVAHLTFNDGTPLSIPPDAIVVFIGANNSGKSQALKDMCYEALGIGSGNQRVVVTSVRWQTSGSAEALKQYLEDSGRVSSRSGDHVLVSRRMGSDLSSFLQQWGQDQDPHRVAPFVMYADTEQRLRGSHPVAAAPGYDGPRSEPLQRLSRSKHAQDELASASVRAFARPVFLDRWTGDGQWSLKAGEKPEYVEGQPPDHELRRIESLPLLKDEGDGVKSFVGILLEWQASNHQVAFIDEPEAFLHPPQATMLGQELSRLTSVGERQLFVSTHSRDMLLALLSGTQPVLVVRLHRDGDSTRVSRLSREQVETLWADALLRQSNIFDGLFSQEVILCEGDTDCAFYGEVLARAQTVRDGETLPASGPAFRHTNGKDRIAVAANALRAAGVPLSAIVDIDVFGETKSFNRLVESMGGEPHKFAADLETVQRALDGQAPDTTVDAVREKVLPLLARPGRTPITDADREQLREAFKSQSALKRFGKAGLRYFESEEPNADALESCRSLIRDCHAIGIHVVPNGALESWAPELRTTKGRWLVEALERGIDRLSRFGEAVAFVTAATEAQAPPAGTSPLQTVPVRNESPRLL</sequence>
<feature type="domain" description="Endonuclease GajA/Old nuclease/RecF-like AAA" evidence="2">
    <location>
        <begin position="255"/>
        <end position="321"/>
    </location>
</feature>
<name>A0AA96F3M6_9MICO</name>
<dbReference type="Proteomes" id="UP001304125">
    <property type="component" value="Chromosome"/>
</dbReference>
<dbReference type="PANTHER" id="PTHR43581:SF4">
    <property type="entry name" value="ATP_GTP PHOSPHATASE"/>
    <property type="match status" value="1"/>
</dbReference>
<keyword evidence="5" id="KW-1185">Reference proteome</keyword>
<evidence type="ECO:0000259" key="2">
    <source>
        <dbReference type="Pfam" id="PF13175"/>
    </source>
</evidence>
<protein>
    <submittedName>
        <fullName evidence="4">AAA family ATPase</fullName>
    </submittedName>
</protein>
<dbReference type="AlphaFoldDB" id="A0AA96F3M6"/>
<dbReference type="Pfam" id="PF13175">
    <property type="entry name" value="AAA_15"/>
    <property type="match status" value="1"/>
</dbReference>
<gene>
    <name evidence="4" type="ORF">RN606_07965</name>
</gene>
<feature type="domain" description="OLD protein-like TOPRIM" evidence="3">
    <location>
        <begin position="372"/>
        <end position="442"/>
    </location>
</feature>
<reference evidence="4 5" key="1">
    <citation type="submission" date="2023-09" db="EMBL/GenBank/DDBJ databases">
        <title>Demequina sp. a novel bacteria isolated from Capsicum annuum.</title>
        <authorList>
            <person name="Humaira Z."/>
            <person name="Lee J."/>
            <person name="Cho D."/>
        </authorList>
    </citation>
    <scope>NUCLEOTIDE SEQUENCE [LARGE SCALE GENOMIC DNA]</scope>
    <source>
        <strain evidence="4 5">OYTSA14</strain>
    </source>
</reference>
<evidence type="ECO:0000256" key="1">
    <source>
        <dbReference type="SAM" id="MobiDB-lite"/>
    </source>
</evidence>
<dbReference type="InterPro" id="IPR041685">
    <property type="entry name" value="AAA_GajA/Old/RecF-like"/>
</dbReference>
<dbReference type="EMBL" id="CP134879">
    <property type="protein sequence ID" value="WNM23302.1"/>
    <property type="molecule type" value="Genomic_DNA"/>
</dbReference>
<dbReference type="Gene3D" id="3.40.50.300">
    <property type="entry name" value="P-loop containing nucleotide triphosphate hydrolases"/>
    <property type="match status" value="1"/>
</dbReference>
<evidence type="ECO:0000259" key="3">
    <source>
        <dbReference type="Pfam" id="PF20469"/>
    </source>
</evidence>
<dbReference type="SUPFAM" id="SSF52540">
    <property type="entry name" value="P-loop containing nucleoside triphosphate hydrolases"/>
    <property type="match status" value="1"/>
</dbReference>
<dbReference type="InterPro" id="IPR027417">
    <property type="entry name" value="P-loop_NTPase"/>
</dbReference>
<dbReference type="InterPro" id="IPR051396">
    <property type="entry name" value="Bact_Antivir_Def_Nuclease"/>
</dbReference>
<dbReference type="RefSeq" id="WP_313496107.1">
    <property type="nucleotide sequence ID" value="NZ_CP134879.1"/>
</dbReference>